<evidence type="ECO:0000256" key="1">
    <source>
        <dbReference type="SAM" id="Phobius"/>
    </source>
</evidence>
<sequence length="111" mass="12569">MNNSKSLSNPWMIPVTLGVSSVAGFLLGKLLGQRKLSADQILNMVVADFKNEGTVEGSWIDHQVHPFQRFAFKTEVYRGGIQRREDDQLVNYMFLADAYTGSIIHIKRVQK</sequence>
<protein>
    <recommendedName>
        <fullName evidence="4">PepSY domain-containing protein</fullName>
    </recommendedName>
</protein>
<name>A0ABS2GXD7_9LACO</name>
<organism evidence="2 3">
    <name type="scientific">Limosilactobacillus coleohominis</name>
    <dbReference type="NCBI Taxonomy" id="181675"/>
    <lineage>
        <taxon>Bacteria</taxon>
        <taxon>Bacillati</taxon>
        <taxon>Bacillota</taxon>
        <taxon>Bacilli</taxon>
        <taxon>Lactobacillales</taxon>
        <taxon>Lactobacillaceae</taxon>
        <taxon>Limosilactobacillus</taxon>
    </lineage>
</organism>
<dbReference type="RefSeq" id="WP_178659604.1">
    <property type="nucleotide sequence ID" value="NZ_CALVGD010000062.1"/>
</dbReference>
<reference evidence="2 3" key="1">
    <citation type="journal article" date="2021" name="Sci. Rep.">
        <title>The distribution of antibiotic resistance genes in chicken gut microbiota commensals.</title>
        <authorList>
            <person name="Juricova H."/>
            <person name="Matiasovicova J."/>
            <person name="Kubasova T."/>
            <person name="Cejkova D."/>
            <person name="Rychlik I."/>
        </authorList>
    </citation>
    <scope>NUCLEOTIDE SEQUENCE [LARGE SCALE GENOMIC DNA]</scope>
    <source>
        <strain evidence="2 3">An574</strain>
    </source>
</reference>
<evidence type="ECO:0000313" key="3">
    <source>
        <dbReference type="Proteomes" id="UP000785625"/>
    </source>
</evidence>
<gene>
    <name evidence="2" type="ORF">H5975_03460</name>
</gene>
<evidence type="ECO:0008006" key="4">
    <source>
        <dbReference type="Google" id="ProtNLM"/>
    </source>
</evidence>
<proteinExistence type="predicted"/>
<dbReference type="EMBL" id="JACJKU010000022">
    <property type="protein sequence ID" value="MBM6940553.1"/>
    <property type="molecule type" value="Genomic_DNA"/>
</dbReference>
<comment type="caution">
    <text evidence="2">The sequence shown here is derived from an EMBL/GenBank/DDBJ whole genome shotgun (WGS) entry which is preliminary data.</text>
</comment>
<feature type="transmembrane region" description="Helical" evidence="1">
    <location>
        <begin position="12"/>
        <end position="32"/>
    </location>
</feature>
<keyword evidence="1" id="KW-0472">Membrane</keyword>
<keyword evidence="3" id="KW-1185">Reference proteome</keyword>
<dbReference type="Proteomes" id="UP000785625">
    <property type="component" value="Unassembled WGS sequence"/>
</dbReference>
<keyword evidence="1" id="KW-0812">Transmembrane</keyword>
<evidence type="ECO:0000313" key="2">
    <source>
        <dbReference type="EMBL" id="MBM6940553.1"/>
    </source>
</evidence>
<keyword evidence="1" id="KW-1133">Transmembrane helix</keyword>
<accession>A0ABS2GXD7</accession>